<protein>
    <recommendedName>
        <fullName evidence="1">Transcriptional factor DELLA N-terminal domain-containing protein</fullName>
    </recommendedName>
</protein>
<sequence>MASDHASLLAHIITFDTVHHNPFDLSTWTNSKLSNLDAPNPPLVANSDCGGYGSDAQFEMILPPRDLKRMRTDIKLINII</sequence>
<comment type="caution">
    <text evidence="2">The sequence shown here is derived from an EMBL/GenBank/DDBJ whole genome shotgun (WGS) entry which is preliminary data.</text>
</comment>
<evidence type="ECO:0000313" key="3">
    <source>
        <dbReference type="Proteomes" id="UP000287651"/>
    </source>
</evidence>
<name>A0A426XB57_ENSVE</name>
<dbReference type="EMBL" id="AMZH03023212">
    <property type="protein sequence ID" value="RRT36715.1"/>
    <property type="molecule type" value="Genomic_DNA"/>
</dbReference>
<dbReference type="Pfam" id="PF12041">
    <property type="entry name" value="DELLA"/>
    <property type="match status" value="1"/>
</dbReference>
<proteinExistence type="predicted"/>
<dbReference type="Proteomes" id="UP000287651">
    <property type="component" value="Unassembled WGS sequence"/>
</dbReference>
<evidence type="ECO:0000313" key="2">
    <source>
        <dbReference type="EMBL" id="RRT36715.1"/>
    </source>
</evidence>
<gene>
    <name evidence="2" type="ORF">B296_00045728</name>
</gene>
<dbReference type="AlphaFoldDB" id="A0A426XB57"/>
<feature type="domain" description="Transcriptional factor DELLA N-terminal" evidence="1">
    <location>
        <begin position="12"/>
        <end position="39"/>
    </location>
</feature>
<accession>A0A426XB57</accession>
<dbReference type="InterPro" id="IPR021914">
    <property type="entry name" value="TF_DELLA_N"/>
</dbReference>
<evidence type="ECO:0000259" key="1">
    <source>
        <dbReference type="Pfam" id="PF12041"/>
    </source>
</evidence>
<organism evidence="2 3">
    <name type="scientific">Ensete ventricosum</name>
    <name type="common">Abyssinian banana</name>
    <name type="synonym">Musa ensete</name>
    <dbReference type="NCBI Taxonomy" id="4639"/>
    <lineage>
        <taxon>Eukaryota</taxon>
        <taxon>Viridiplantae</taxon>
        <taxon>Streptophyta</taxon>
        <taxon>Embryophyta</taxon>
        <taxon>Tracheophyta</taxon>
        <taxon>Spermatophyta</taxon>
        <taxon>Magnoliopsida</taxon>
        <taxon>Liliopsida</taxon>
        <taxon>Zingiberales</taxon>
        <taxon>Musaceae</taxon>
        <taxon>Ensete</taxon>
    </lineage>
</organism>
<reference evidence="2 3" key="1">
    <citation type="journal article" date="2014" name="Agronomy (Basel)">
        <title>A Draft Genome Sequence for Ensete ventricosum, the Drought-Tolerant Tree Against Hunger.</title>
        <authorList>
            <person name="Harrison J."/>
            <person name="Moore K.A."/>
            <person name="Paszkiewicz K."/>
            <person name="Jones T."/>
            <person name="Grant M."/>
            <person name="Ambacheew D."/>
            <person name="Muzemil S."/>
            <person name="Studholme D.J."/>
        </authorList>
    </citation>
    <scope>NUCLEOTIDE SEQUENCE [LARGE SCALE GENOMIC DNA]</scope>
</reference>